<name>A0A3B0W0D4_9ZZZZ</name>
<proteinExistence type="predicted"/>
<dbReference type="Gene3D" id="3.40.50.1820">
    <property type="entry name" value="alpha/beta hydrolase"/>
    <property type="match status" value="1"/>
</dbReference>
<accession>A0A3B0W0D4</accession>
<dbReference type="PANTHER" id="PTHR42103:SF2">
    <property type="entry name" value="AB HYDROLASE-1 DOMAIN-CONTAINING PROTEIN"/>
    <property type="match status" value="1"/>
</dbReference>
<dbReference type="AlphaFoldDB" id="A0A3B0W0D4"/>
<dbReference type="PANTHER" id="PTHR42103">
    <property type="entry name" value="ALPHA/BETA-HYDROLASES SUPERFAMILY PROTEIN"/>
    <property type="match status" value="1"/>
</dbReference>
<sequence length="206" mass="22722">MIEGAVGGIEVRYAAANETTEQSQKLVVLSHPHPLHGGTMDNKVVTTMARAFHRLGYITVAYNFRGVGKSEGKYDHGVGEQDDLMAVVAWEKQTFNAEHLTLAGFSFGSYVSLRVAHSKKVEVNALCTVAPPVGLYDFSGLLSKEGGGEIFWTLIQGGQDEVVSAKEILNWAMSQPNKPDIYWREQAGHFFHGELIWLKKVILLAF</sequence>
<protein>
    <submittedName>
        <fullName evidence="2">Alpha/beta hydrolase</fullName>
    </submittedName>
</protein>
<dbReference type="Pfam" id="PF02129">
    <property type="entry name" value="Peptidase_S15"/>
    <property type="match status" value="1"/>
</dbReference>
<reference evidence="2" key="1">
    <citation type="submission" date="2018-06" db="EMBL/GenBank/DDBJ databases">
        <authorList>
            <person name="Zhirakovskaya E."/>
        </authorList>
    </citation>
    <scope>NUCLEOTIDE SEQUENCE</scope>
</reference>
<feature type="domain" description="Xaa-Pro dipeptidyl-peptidase-like" evidence="1">
    <location>
        <begin position="23"/>
        <end position="137"/>
    </location>
</feature>
<evidence type="ECO:0000313" key="2">
    <source>
        <dbReference type="EMBL" id="VAW45873.1"/>
    </source>
</evidence>
<keyword evidence="2" id="KW-0378">Hydrolase</keyword>
<dbReference type="EMBL" id="UOFC01000081">
    <property type="protein sequence ID" value="VAW45873.1"/>
    <property type="molecule type" value="Genomic_DNA"/>
</dbReference>
<gene>
    <name evidence="2" type="ORF">MNBD_GAMMA03-35</name>
</gene>
<dbReference type="InterPro" id="IPR029058">
    <property type="entry name" value="AB_hydrolase_fold"/>
</dbReference>
<dbReference type="SUPFAM" id="SSF53474">
    <property type="entry name" value="alpha/beta-Hydrolases"/>
    <property type="match status" value="1"/>
</dbReference>
<dbReference type="GO" id="GO:0016787">
    <property type="term" value="F:hydrolase activity"/>
    <property type="evidence" value="ECO:0007669"/>
    <property type="project" value="UniProtKB-KW"/>
</dbReference>
<dbReference type="InterPro" id="IPR000383">
    <property type="entry name" value="Xaa-Pro-like_dom"/>
</dbReference>
<evidence type="ECO:0000259" key="1">
    <source>
        <dbReference type="Pfam" id="PF02129"/>
    </source>
</evidence>
<organism evidence="2">
    <name type="scientific">hydrothermal vent metagenome</name>
    <dbReference type="NCBI Taxonomy" id="652676"/>
    <lineage>
        <taxon>unclassified sequences</taxon>
        <taxon>metagenomes</taxon>
        <taxon>ecological metagenomes</taxon>
    </lineage>
</organism>